<feature type="region of interest" description="Disordered" evidence="2">
    <location>
        <begin position="126"/>
        <end position="192"/>
    </location>
</feature>
<comment type="caution">
    <text evidence="3">The sequence shown here is derived from an EMBL/GenBank/DDBJ whole genome shotgun (WGS) entry which is preliminary data.</text>
</comment>
<sequence>MSSRDSEWRWSFHDSQTKLSPEYSAVSQSCPPLTSLSASFNQSATLQEASVDGSKNIYGTNCQSPISGRSMSHFDVQQTENPLHSNCVGGVKHTDSAVLPTMPVVTQSNQYNRSFPEALCRNLTSDRPRDWDAGISPKHSAPPESSTNHMQTSSQVISSAHSLRKSRESVGAGSPSSALNSPNLPPSLLDQNGSANEAGVSCLDCPSGTHFSQLRSFRELLTAVLDEQRRSCCRPESLSLMTADQIQQEKIDLQKGLLYFERLYGRPKDAVSRRTMKPLYERYRLVKRLLRRLPRVLESTKYVRNAVEIENIHAEDSDRPPDSTAQIMLNASTCASRISLVSKPHSFGTRISPDSPKIVDVLAVPVNQYHDSSVGSNHSVSHTSMSSYGKSPTSSVYALQRPNPRSDSQSLRNTHTEIRPEFEWKRNHTDPNPYTLNPVQLERVSRERSQLLARKRALQRELRAFENNVRITTGICLISTSDLLIYHSFKP</sequence>
<dbReference type="PANTHER" id="PTHR15904">
    <property type="entry name" value="FAM13"/>
    <property type="match status" value="1"/>
</dbReference>
<name>A0A8T0DFA0_9TREM</name>
<gene>
    <name evidence="3" type="ORF">P879_07791</name>
</gene>
<feature type="compositionally biased region" description="Polar residues" evidence="2">
    <location>
        <begin position="143"/>
        <end position="161"/>
    </location>
</feature>
<evidence type="ECO:0000313" key="3">
    <source>
        <dbReference type="EMBL" id="KAF8566459.1"/>
    </source>
</evidence>
<feature type="region of interest" description="Disordered" evidence="2">
    <location>
        <begin position="372"/>
        <end position="414"/>
    </location>
</feature>
<accession>A0A8T0DFA0</accession>
<keyword evidence="1" id="KW-0175">Coiled coil</keyword>
<dbReference type="EMBL" id="JTDF01005074">
    <property type="protein sequence ID" value="KAF8566459.1"/>
    <property type="molecule type" value="Genomic_DNA"/>
</dbReference>
<dbReference type="Proteomes" id="UP000699462">
    <property type="component" value="Unassembled WGS sequence"/>
</dbReference>
<reference evidence="3 4" key="1">
    <citation type="submission" date="2019-07" db="EMBL/GenBank/DDBJ databases">
        <title>Annotation for the trematode Paragonimus westermani.</title>
        <authorList>
            <person name="Choi Y.-J."/>
        </authorList>
    </citation>
    <scope>NUCLEOTIDE SEQUENCE [LARGE SCALE GENOMIC DNA]</scope>
    <source>
        <strain evidence="3">180907_Pwestermani</strain>
    </source>
</reference>
<evidence type="ECO:0000313" key="4">
    <source>
        <dbReference type="Proteomes" id="UP000699462"/>
    </source>
</evidence>
<feature type="coiled-coil region" evidence="1">
    <location>
        <begin position="441"/>
        <end position="468"/>
    </location>
</feature>
<protein>
    <submittedName>
        <fullName evidence="3">Uncharacterized protein</fullName>
    </submittedName>
</protein>
<feature type="compositionally biased region" description="Polar residues" evidence="2">
    <location>
        <begin position="388"/>
        <end position="413"/>
    </location>
</feature>
<organism evidence="3 4">
    <name type="scientific">Paragonimus westermani</name>
    <dbReference type="NCBI Taxonomy" id="34504"/>
    <lineage>
        <taxon>Eukaryota</taxon>
        <taxon>Metazoa</taxon>
        <taxon>Spiralia</taxon>
        <taxon>Lophotrochozoa</taxon>
        <taxon>Platyhelminthes</taxon>
        <taxon>Trematoda</taxon>
        <taxon>Digenea</taxon>
        <taxon>Plagiorchiida</taxon>
        <taxon>Troglotremata</taxon>
        <taxon>Troglotrematidae</taxon>
        <taxon>Paragonimus</taxon>
    </lineage>
</organism>
<feature type="compositionally biased region" description="Low complexity" evidence="2">
    <location>
        <begin position="171"/>
        <end position="189"/>
    </location>
</feature>
<dbReference type="AlphaFoldDB" id="A0A8T0DFA0"/>
<dbReference type="InterPro" id="IPR039102">
    <property type="entry name" value="FAM13"/>
</dbReference>
<feature type="compositionally biased region" description="Low complexity" evidence="2">
    <location>
        <begin position="376"/>
        <end position="387"/>
    </location>
</feature>
<keyword evidence="4" id="KW-1185">Reference proteome</keyword>
<proteinExistence type="predicted"/>
<evidence type="ECO:0000256" key="1">
    <source>
        <dbReference type="SAM" id="Coils"/>
    </source>
</evidence>
<dbReference type="PANTHER" id="PTHR15904:SF17">
    <property type="entry name" value="RHO-GAP DOMAIN-CONTAINING PROTEIN"/>
    <property type="match status" value="1"/>
</dbReference>
<evidence type="ECO:0000256" key="2">
    <source>
        <dbReference type="SAM" id="MobiDB-lite"/>
    </source>
</evidence>
<dbReference type="OrthoDB" id="185175at2759"/>